<name>A0A9Q3FD28_9BASI</name>
<comment type="caution">
    <text evidence="1">The sequence shown here is derived from an EMBL/GenBank/DDBJ whole genome shotgun (WGS) entry which is preliminary data.</text>
</comment>
<reference evidence="1" key="1">
    <citation type="submission" date="2021-03" db="EMBL/GenBank/DDBJ databases">
        <title>Draft genome sequence of rust myrtle Austropuccinia psidii MF-1, a brazilian biotype.</title>
        <authorList>
            <person name="Quecine M.C."/>
            <person name="Pachon D.M.R."/>
            <person name="Bonatelli M.L."/>
            <person name="Correr F.H."/>
            <person name="Franceschini L.M."/>
            <person name="Leite T.F."/>
            <person name="Margarido G.R.A."/>
            <person name="Almeida C.A."/>
            <person name="Ferrarezi J.A."/>
            <person name="Labate C.A."/>
        </authorList>
    </citation>
    <scope>NUCLEOTIDE SEQUENCE</scope>
    <source>
        <strain evidence="1">MF-1</strain>
    </source>
</reference>
<proteinExistence type="predicted"/>
<keyword evidence="2" id="KW-1185">Reference proteome</keyword>
<evidence type="ECO:0000313" key="2">
    <source>
        <dbReference type="Proteomes" id="UP000765509"/>
    </source>
</evidence>
<feature type="non-terminal residue" evidence="1">
    <location>
        <position position="1"/>
    </location>
</feature>
<accession>A0A9Q3FD28</accession>
<dbReference type="AlphaFoldDB" id="A0A9Q3FD28"/>
<organism evidence="1 2">
    <name type="scientific">Austropuccinia psidii MF-1</name>
    <dbReference type="NCBI Taxonomy" id="1389203"/>
    <lineage>
        <taxon>Eukaryota</taxon>
        <taxon>Fungi</taxon>
        <taxon>Dikarya</taxon>
        <taxon>Basidiomycota</taxon>
        <taxon>Pucciniomycotina</taxon>
        <taxon>Pucciniomycetes</taxon>
        <taxon>Pucciniales</taxon>
        <taxon>Sphaerophragmiaceae</taxon>
        <taxon>Austropuccinia</taxon>
    </lineage>
</organism>
<gene>
    <name evidence="1" type="ORF">O181_075453</name>
</gene>
<dbReference type="EMBL" id="AVOT02040505">
    <property type="protein sequence ID" value="MBW0535738.1"/>
    <property type="molecule type" value="Genomic_DNA"/>
</dbReference>
<dbReference type="CDD" id="cd09272">
    <property type="entry name" value="RNase_HI_RT_Ty1"/>
    <property type="match status" value="1"/>
</dbReference>
<dbReference type="OrthoDB" id="413361at2759"/>
<evidence type="ECO:0000313" key="1">
    <source>
        <dbReference type="EMBL" id="MBW0535738.1"/>
    </source>
</evidence>
<sequence>MWFRKFCKEIRIYTENRPIIVHEENQGCINTANGDCNTNSRRMKNVDIQLNFIREVINDSIIKLKYTPTMSMLANFLTKSICRPALSSPTQYLESCIAHTPLSTIVVYRLSSTYQKHTQHYV</sequence>
<dbReference type="Proteomes" id="UP000765509">
    <property type="component" value="Unassembled WGS sequence"/>
</dbReference>
<protein>
    <submittedName>
        <fullName evidence="1">Uncharacterized protein</fullName>
    </submittedName>
</protein>